<evidence type="ECO:0000313" key="12">
    <source>
        <dbReference type="WBParaSite" id="maker-uti_cns_0049236-snap-gene-0.14-mRNA-1"/>
    </source>
</evidence>
<dbReference type="OrthoDB" id="907479at2759"/>
<dbReference type="PROSITE" id="PS50939">
    <property type="entry name" value="CYTOCHROME_B561"/>
    <property type="match status" value="1"/>
</dbReference>
<keyword evidence="10" id="KW-0472">Membrane</keyword>
<comment type="subcellular location">
    <subcellularLocation>
        <location evidence="2">Membrane</location>
        <topology evidence="2">Multi-pass membrane protein</topology>
    </subcellularLocation>
</comment>
<evidence type="ECO:0000256" key="4">
    <source>
        <dbReference type="ARBA" id="ARBA00022617"/>
    </source>
</evidence>
<dbReference type="GO" id="GO:0046872">
    <property type="term" value="F:metal ion binding"/>
    <property type="evidence" value="ECO:0007669"/>
    <property type="project" value="UniProtKB-KW"/>
</dbReference>
<dbReference type="InterPro" id="IPR043205">
    <property type="entry name" value="CYB561/CYBRD1-like"/>
</dbReference>
<proteinExistence type="predicted"/>
<dbReference type="GO" id="GO:0016491">
    <property type="term" value="F:oxidoreductase activity"/>
    <property type="evidence" value="ECO:0007669"/>
    <property type="project" value="InterPro"/>
</dbReference>
<dbReference type="Proteomes" id="UP000095280">
    <property type="component" value="Unplaced"/>
</dbReference>
<protein>
    <submittedName>
        <fullName evidence="12">Cytochrome b561 domain-containing protein</fullName>
    </submittedName>
</protein>
<dbReference type="GO" id="GO:0016020">
    <property type="term" value="C:membrane"/>
    <property type="evidence" value="ECO:0007669"/>
    <property type="project" value="UniProtKB-SubCell"/>
</dbReference>
<evidence type="ECO:0000256" key="7">
    <source>
        <dbReference type="ARBA" id="ARBA00022982"/>
    </source>
</evidence>
<evidence type="ECO:0000256" key="6">
    <source>
        <dbReference type="ARBA" id="ARBA00022723"/>
    </source>
</evidence>
<comment type="cofactor">
    <cofactor evidence="1">
        <name>heme b</name>
        <dbReference type="ChEBI" id="CHEBI:60344"/>
    </cofactor>
</comment>
<reference evidence="12" key="1">
    <citation type="submission" date="2016-11" db="UniProtKB">
        <authorList>
            <consortium name="WormBaseParasite"/>
        </authorList>
    </citation>
    <scope>IDENTIFICATION</scope>
</reference>
<dbReference type="PANTHER" id="PTHR10106">
    <property type="entry name" value="CYTOCHROME B561-RELATED"/>
    <property type="match status" value="1"/>
</dbReference>
<keyword evidence="6" id="KW-0479">Metal-binding</keyword>
<evidence type="ECO:0000256" key="8">
    <source>
        <dbReference type="ARBA" id="ARBA00022989"/>
    </source>
</evidence>
<evidence type="ECO:0000256" key="9">
    <source>
        <dbReference type="ARBA" id="ARBA00023004"/>
    </source>
</evidence>
<evidence type="ECO:0000256" key="2">
    <source>
        <dbReference type="ARBA" id="ARBA00004141"/>
    </source>
</evidence>
<evidence type="ECO:0000256" key="3">
    <source>
        <dbReference type="ARBA" id="ARBA00022448"/>
    </source>
</evidence>
<keyword evidence="11" id="KW-1185">Reference proteome</keyword>
<evidence type="ECO:0000256" key="10">
    <source>
        <dbReference type="ARBA" id="ARBA00023136"/>
    </source>
</evidence>
<dbReference type="WBParaSite" id="maker-uti_cns_0049236-snap-gene-0.14-mRNA-1">
    <property type="protein sequence ID" value="maker-uti_cns_0049236-snap-gene-0.14-mRNA-1"/>
    <property type="gene ID" value="maker-uti_cns_0049236-snap-gene-0.14"/>
</dbReference>
<keyword evidence="7" id="KW-0249">Electron transport</keyword>
<keyword evidence="4" id="KW-0349">Heme</keyword>
<dbReference type="InterPro" id="IPR006593">
    <property type="entry name" value="Cyt_b561/ferric_Rdtase_TM"/>
</dbReference>
<dbReference type="Pfam" id="PF03188">
    <property type="entry name" value="Cytochrom_B561"/>
    <property type="match status" value="1"/>
</dbReference>
<organism evidence="11 12">
    <name type="scientific">Macrostomum lignano</name>
    <dbReference type="NCBI Taxonomy" id="282301"/>
    <lineage>
        <taxon>Eukaryota</taxon>
        <taxon>Metazoa</taxon>
        <taxon>Spiralia</taxon>
        <taxon>Lophotrochozoa</taxon>
        <taxon>Platyhelminthes</taxon>
        <taxon>Rhabditophora</taxon>
        <taxon>Macrostomorpha</taxon>
        <taxon>Macrostomida</taxon>
        <taxon>Macrostomidae</taxon>
        <taxon>Macrostomum</taxon>
    </lineage>
</organism>
<accession>A0A1I8JMK7</accession>
<dbReference type="AlphaFoldDB" id="A0A1I8JMK7"/>
<keyword evidence="8" id="KW-1133">Transmembrane helix</keyword>
<keyword evidence="3" id="KW-0813">Transport</keyword>
<keyword evidence="5" id="KW-0812">Transmembrane</keyword>
<evidence type="ECO:0000256" key="1">
    <source>
        <dbReference type="ARBA" id="ARBA00001970"/>
    </source>
</evidence>
<keyword evidence="9" id="KW-0408">Iron</keyword>
<name>A0A1I8JMK7_9PLAT</name>
<sequence length="240" mass="26422">MAEINYQTMDIPPEVPSSRSAYRRFLAGFAGVQAIGLVMMTLLGVFLYSFGKSGFAWDKEHVFKFHPLFMTTALVHLNSKGMLLYRLMRNRPKLPVKIAHACFNLMSFSMTIAGLVAVIQHKNDLLHAHFFSLHSWLGIGTIALFGLQWLAGFLVFLYPGGSPPIRAIVLRLHRFCGAVILGLACMTVLTGAVTLAGGIANYDKLSWSASMLNAFSISVVLFCLGVLLLLAVEDFRRPPG</sequence>
<evidence type="ECO:0000256" key="5">
    <source>
        <dbReference type="ARBA" id="ARBA00022692"/>
    </source>
</evidence>
<dbReference type="STRING" id="282301.A0A1I8JMK7"/>
<dbReference type="FunFam" id="1.20.120.1770:FF:000001">
    <property type="entry name" value="Cytochrome b reductase 1"/>
    <property type="match status" value="1"/>
</dbReference>
<dbReference type="SMART" id="SM00665">
    <property type="entry name" value="B561"/>
    <property type="match status" value="1"/>
</dbReference>
<dbReference type="PANTHER" id="PTHR10106:SF0">
    <property type="entry name" value="LD36721P"/>
    <property type="match status" value="1"/>
</dbReference>
<dbReference type="Gene3D" id="1.20.120.1770">
    <property type="match status" value="1"/>
</dbReference>
<evidence type="ECO:0000313" key="11">
    <source>
        <dbReference type="Proteomes" id="UP000095280"/>
    </source>
</evidence>